<dbReference type="PANTHER" id="PTHR46648:SF1">
    <property type="entry name" value="ADENOSINE 5'-MONOPHOSPHORAMIDASE HNT1"/>
    <property type="match status" value="1"/>
</dbReference>
<gene>
    <name evidence="5" type="ORF">TsocGM_18615</name>
</gene>
<evidence type="ECO:0000313" key="5">
    <source>
        <dbReference type="EMBL" id="RUL85390.1"/>
    </source>
</evidence>
<evidence type="ECO:0000259" key="4">
    <source>
        <dbReference type="PROSITE" id="PS51084"/>
    </source>
</evidence>
<dbReference type="OrthoDB" id="9784774at2"/>
<reference evidence="5 6" key="2">
    <citation type="submission" date="2019-01" db="EMBL/GenBank/DDBJ databases">
        <title>Tautonia sociabilis, a novel thermotolerant planctomycete of Isosphaeraceae family, isolated from a 4000 m deep subterranean habitat.</title>
        <authorList>
            <person name="Kovaleva O.L."/>
            <person name="Elcheninov A.G."/>
            <person name="Van Heerden E."/>
            <person name="Toshchakov S.V."/>
            <person name="Novikov A."/>
            <person name="Bonch-Osmolovskaya E.A."/>
            <person name="Kublanov I.V."/>
        </authorList>
    </citation>
    <scope>NUCLEOTIDE SEQUENCE [LARGE SCALE GENOMIC DNA]</scope>
    <source>
        <strain evidence="5 6">GM2012</strain>
    </source>
</reference>
<dbReference type="EMBL" id="RYZH01000040">
    <property type="protein sequence ID" value="RUL85390.1"/>
    <property type="molecule type" value="Genomic_DNA"/>
</dbReference>
<feature type="domain" description="HIT" evidence="4">
    <location>
        <begin position="8"/>
        <end position="115"/>
    </location>
</feature>
<accession>A0A432MG89</accession>
<dbReference type="InterPro" id="IPR001310">
    <property type="entry name" value="Histidine_triad_HIT"/>
</dbReference>
<dbReference type="Proteomes" id="UP000280296">
    <property type="component" value="Unassembled WGS sequence"/>
</dbReference>
<evidence type="ECO:0000256" key="1">
    <source>
        <dbReference type="PIRSR" id="PIRSR601310-1"/>
    </source>
</evidence>
<feature type="active site" description="Tele-AMP-histidine intermediate" evidence="1">
    <location>
        <position position="102"/>
    </location>
</feature>
<dbReference type="PRINTS" id="PR00332">
    <property type="entry name" value="HISTRIAD"/>
</dbReference>
<dbReference type="PROSITE" id="PS51084">
    <property type="entry name" value="HIT_2"/>
    <property type="match status" value="1"/>
</dbReference>
<feature type="short sequence motif" description="Histidine triad motif" evidence="2 3">
    <location>
        <begin position="100"/>
        <end position="104"/>
    </location>
</feature>
<evidence type="ECO:0000256" key="3">
    <source>
        <dbReference type="PROSITE-ProRule" id="PRU00464"/>
    </source>
</evidence>
<dbReference type="Pfam" id="PF01230">
    <property type="entry name" value="HIT"/>
    <property type="match status" value="1"/>
</dbReference>
<reference evidence="5 6" key="1">
    <citation type="submission" date="2018-12" db="EMBL/GenBank/DDBJ databases">
        <authorList>
            <person name="Toschakov S.V."/>
        </authorList>
    </citation>
    <scope>NUCLEOTIDE SEQUENCE [LARGE SCALE GENOMIC DNA]</scope>
    <source>
        <strain evidence="5 6">GM2012</strain>
    </source>
</reference>
<dbReference type="Gene3D" id="3.30.428.10">
    <property type="entry name" value="HIT-like"/>
    <property type="match status" value="1"/>
</dbReference>
<dbReference type="InterPro" id="IPR011146">
    <property type="entry name" value="HIT-like"/>
</dbReference>
<proteinExistence type="predicted"/>
<dbReference type="PANTHER" id="PTHR46648">
    <property type="entry name" value="HIT FAMILY PROTEIN 1"/>
    <property type="match status" value="1"/>
</dbReference>
<dbReference type="GO" id="GO:0003824">
    <property type="term" value="F:catalytic activity"/>
    <property type="evidence" value="ECO:0007669"/>
    <property type="project" value="InterPro"/>
</dbReference>
<dbReference type="GO" id="GO:0009117">
    <property type="term" value="P:nucleotide metabolic process"/>
    <property type="evidence" value="ECO:0007669"/>
    <property type="project" value="TreeGrafter"/>
</dbReference>
<evidence type="ECO:0000256" key="2">
    <source>
        <dbReference type="PIRSR" id="PIRSR601310-3"/>
    </source>
</evidence>
<sequence>MAYDPQNVFAKILRGEIPSAKVLETDGALAFLDIGPVNKGHVLVIPKVEAATLSELPDDASAHVGALLPRLCRAVREATGAEGLNVIVNHGEVAGQTVHHVHWHIIPRFRGDAVRWPWPHDSYDGDELERMRLRIAAALGPASSSS</sequence>
<evidence type="ECO:0000313" key="6">
    <source>
        <dbReference type="Proteomes" id="UP000280296"/>
    </source>
</evidence>
<dbReference type="AlphaFoldDB" id="A0A432MG89"/>
<keyword evidence="6" id="KW-1185">Reference proteome</keyword>
<name>A0A432MG89_9BACT</name>
<comment type="caution">
    <text evidence="5">The sequence shown here is derived from an EMBL/GenBank/DDBJ whole genome shotgun (WGS) entry which is preliminary data.</text>
</comment>
<dbReference type="CDD" id="cd01277">
    <property type="entry name" value="HINT_subgroup"/>
    <property type="match status" value="1"/>
</dbReference>
<organism evidence="5 6">
    <name type="scientific">Tautonia sociabilis</name>
    <dbReference type="NCBI Taxonomy" id="2080755"/>
    <lineage>
        <taxon>Bacteria</taxon>
        <taxon>Pseudomonadati</taxon>
        <taxon>Planctomycetota</taxon>
        <taxon>Planctomycetia</taxon>
        <taxon>Isosphaerales</taxon>
        <taxon>Isosphaeraceae</taxon>
        <taxon>Tautonia</taxon>
    </lineage>
</organism>
<dbReference type="SUPFAM" id="SSF54197">
    <property type="entry name" value="HIT-like"/>
    <property type="match status" value="1"/>
</dbReference>
<dbReference type="InterPro" id="IPR036265">
    <property type="entry name" value="HIT-like_sf"/>
</dbReference>
<protein>
    <submittedName>
        <fullName evidence="5">HIT family protein</fullName>
    </submittedName>
</protein>
<dbReference type="RefSeq" id="WP_126726969.1">
    <property type="nucleotide sequence ID" value="NZ_RYZH01000040.1"/>
</dbReference>
<dbReference type="InterPro" id="IPR039384">
    <property type="entry name" value="HINT"/>
</dbReference>